<dbReference type="Proteomes" id="UP001528673">
    <property type="component" value="Unassembled WGS sequence"/>
</dbReference>
<dbReference type="EMBL" id="JAQSIP010000004">
    <property type="protein sequence ID" value="MDD0839028.1"/>
    <property type="molecule type" value="Genomic_DNA"/>
</dbReference>
<accession>A0ABT5MY81</accession>
<dbReference type="InterPro" id="IPR010836">
    <property type="entry name" value="SapC"/>
</dbReference>
<organism evidence="1 2">
    <name type="scientific">Curvibacter cyanobacteriorum</name>
    <dbReference type="NCBI Taxonomy" id="3026422"/>
    <lineage>
        <taxon>Bacteria</taxon>
        <taxon>Pseudomonadati</taxon>
        <taxon>Pseudomonadota</taxon>
        <taxon>Betaproteobacteria</taxon>
        <taxon>Burkholderiales</taxon>
        <taxon>Comamonadaceae</taxon>
        <taxon>Curvibacter</taxon>
    </lineage>
</organism>
<evidence type="ECO:0000313" key="2">
    <source>
        <dbReference type="Proteomes" id="UP001528673"/>
    </source>
</evidence>
<dbReference type="Pfam" id="PF07277">
    <property type="entry name" value="SapC"/>
    <property type="match status" value="1"/>
</dbReference>
<keyword evidence="2" id="KW-1185">Reference proteome</keyword>
<reference evidence="1 2" key="1">
    <citation type="submission" date="2023-02" db="EMBL/GenBank/DDBJ databases">
        <title>Bacterial whole genomic sequence of Curvibacter sp. HBC61.</title>
        <authorList>
            <person name="Le V."/>
            <person name="Ko S.-R."/>
            <person name="Ahn C.-Y."/>
            <person name="Oh H.-M."/>
        </authorList>
    </citation>
    <scope>NUCLEOTIDE SEQUENCE [LARGE SCALE GENOMIC DNA]</scope>
    <source>
        <strain evidence="1 2">HBC61</strain>
    </source>
</reference>
<gene>
    <name evidence="1" type="ORF">PSQ40_10635</name>
</gene>
<evidence type="ECO:0000313" key="1">
    <source>
        <dbReference type="EMBL" id="MDD0839028.1"/>
    </source>
</evidence>
<protein>
    <submittedName>
        <fullName evidence="1">SapC family protein</fullName>
    </submittedName>
</protein>
<proteinExistence type="predicted"/>
<sequence length="240" mass="25939">MQALIAVSPEAFAGQFWKHPGHYQYAVTTSFVPLSAAELRKAAAHLPLAFVQIAGEWQLVAILSLLENTNLLVGPQGQWLGGYVPAALRAYPFRLVRDEQQQGLVLATEATGAHLVPASEGQPFFEQNGLPSAELQRVMNFLIELENGRVQITRAANALAAAGVLTPWELVASHNGQDQKVAGLFHVNDAALAALKPDQLVRLQAEGGLPVAYAQLFSEEQFSRLQQAIQTQEALRSAQG</sequence>
<dbReference type="RefSeq" id="WP_273951394.1">
    <property type="nucleotide sequence ID" value="NZ_JAQSIP010000004.1"/>
</dbReference>
<name>A0ABT5MY81_9BURK</name>
<comment type="caution">
    <text evidence="1">The sequence shown here is derived from an EMBL/GenBank/DDBJ whole genome shotgun (WGS) entry which is preliminary data.</text>
</comment>